<sequence>MTTQDRIAEVLSYEKTKANWRTKHDSLEFIAASNLNNELFGLPLNKAKKCKCLEDLFFMIARMNSKTIRQINTKKMAQFKLKKDKLITLHGMSDAVTFNNCTDEKAIALLKLHKGHIKNFESYPQNWEQIVFGTVPPVRIPTKKEIKERAKAIGLPASSTLEEVVEAELAQK</sequence>
<protein>
    <submittedName>
        <fullName evidence="1">Uncharacterized protein</fullName>
    </submittedName>
</protein>
<accession>A0A6J5N5I7</accession>
<proteinExistence type="predicted"/>
<evidence type="ECO:0000313" key="1">
    <source>
        <dbReference type="EMBL" id="CAB4152510.1"/>
    </source>
</evidence>
<gene>
    <name evidence="1" type="ORF">UFOVP606_13</name>
</gene>
<organism evidence="1">
    <name type="scientific">uncultured Caudovirales phage</name>
    <dbReference type="NCBI Taxonomy" id="2100421"/>
    <lineage>
        <taxon>Viruses</taxon>
        <taxon>Duplodnaviria</taxon>
        <taxon>Heunggongvirae</taxon>
        <taxon>Uroviricota</taxon>
        <taxon>Caudoviricetes</taxon>
        <taxon>Peduoviridae</taxon>
        <taxon>Maltschvirus</taxon>
        <taxon>Maltschvirus maltsch</taxon>
    </lineage>
</organism>
<name>A0A6J5N5I7_9CAUD</name>
<dbReference type="EMBL" id="LR796585">
    <property type="protein sequence ID" value="CAB4152510.1"/>
    <property type="molecule type" value="Genomic_DNA"/>
</dbReference>
<reference evidence="1" key="1">
    <citation type="submission" date="2020-04" db="EMBL/GenBank/DDBJ databases">
        <authorList>
            <person name="Chiriac C."/>
            <person name="Salcher M."/>
            <person name="Ghai R."/>
            <person name="Kavagutti S V."/>
        </authorList>
    </citation>
    <scope>NUCLEOTIDE SEQUENCE</scope>
</reference>